<protein>
    <submittedName>
        <fullName evidence="1">Unannotated protein</fullName>
    </submittedName>
</protein>
<reference evidence="1" key="1">
    <citation type="submission" date="2020-05" db="EMBL/GenBank/DDBJ databases">
        <authorList>
            <person name="Chiriac C."/>
            <person name="Salcher M."/>
            <person name="Ghai R."/>
            <person name="Kavagutti S V."/>
        </authorList>
    </citation>
    <scope>NUCLEOTIDE SEQUENCE</scope>
</reference>
<dbReference type="EMBL" id="CAEZWO010000054">
    <property type="protein sequence ID" value="CAB4659846.1"/>
    <property type="molecule type" value="Genomic_DNA"/>
</dbReference>
<organism evidence="1">
    <name type="scientific">freshwater metagenome</name>
    <dbReference type="NCBI Taxonomy" id="449393"/>
    <lineage>
        <taxon>unclassified sequences</taxon>
        <taxon>metagenomes</taxon>
        <taxon>ecological metagenomes</taxon>
    </lineage>
</organism>
<name>A0A6J6LDS5_9ZZZZ</name>
<dbReference type="AlphaFoldDB" id="A0A6J6LDS5"/>
<evidence type="ECO:0000313" key="1">
    <source>
        <dbReference type="EMBL" id="CAB4659846.1"/>
    </source>
</evidence>
<proteinExistence type="predicted"/>
<gene>
    <name evidence="1" type="ORF">UFOPK2254_00673</name>
</gene>
<sequence>MKRRSLTLAAVLLAFVLPASAFAMGSGDKFVDAQTGLTYSVNKPSQTLGLKLSKFQLIICAEKKEQWIYAKYGSGKKFLEIMETMAGVKCSNPGLSKKLPSVSVNGIRANVYVYCDPTNPKAFRKCTVADIARVGGYLLFTTKPTQILKGTEIQVQGIGGVTYAQLISVAKGFKPL</sequence>
<accession>A0A6J6LDS5</accession>